<evidence type="ECO:0000256" key="15">
    <source>
        <dbReference type="SAM" id="MobiDB-lite"/>
    </source>
</evidence>
<dbReference type="RefSeq" id="WP_340272082.1">
    <property type="nucleotide sequence ID" value="NZ_JBAKIA010000001.1"/>
</dbReference>
<dbReference type="Gene3D" id="3.90.580.10">
    <property type="entry name" value="Zinc finger, CHC2-type domain"/>
    <property type="match status" value="1"/>
</dbReference>
<keyword evidence="18" id="KW-1185">Reference proteome</keyword>
<gene>
    <name evidence="12 17" type="primary">dnaG</name>
    <name evidence="17" type="ORF">V6575_00800</name>
</gene>
<evidence type="ECO:0000256" key="10">
    <source>
        <dbReference type="ARBA" id="ARBA00023125"/>
    </source>
</evidence>
<keyword evidence="11 12" id="KW-0804">Transcription</keyword>
<dbReference type="Pfam" id="PF01807">
    <property type="entry name" value="Zn_ribbon_DnaG"/>
    <property type="match status" value="1"/>
</dbReference>
<feature type="domain" description="Toprim" evidence="16">
    <location>
        <begin position="262"/>
        <end position="344"/>
    </location>
</feature>
<feature type="region of interest" description="Disordered" evidence="15">
    <location>
        <begin position="432"/>
        <end position="472"/>
    </location>
</feature>
<evidence type="ECO:0000256" key="14">
    <source>
        <dbReference type="SAM" id="Coils"/>
    </source>
</evidence>
<dbReference type="HAMAP" id="MF_00974">
    <property type="entry name" value="DNA_primase_DnaG"/>
    <property type="match status" value="1"/>
</dbReference>
<dbReference type="InterPro" id="IPR006295">
    <property type="entry name" value="DNA_primase_DnaG"/>
</dbReference>
<dbReference type="PIRSF" id="PIRSF002811">
    <property type="entry name" value="DnaG"/>
    <property type="match status" value="1"/>
</dbReference>
<comment type="similarity">
    <text evidence="12 13">Belongs to the DnaG primase family.</text>
</comment>
<keyword evidence="14" id="KW-0175">Coiled coil</keyword>
<dbReference type="Proteomes" id="UP001385499">
    <property type="component" value="Unassembled WGS sequence"/>
</dbReference>
<dbReference type="EMBL" id="JBAKIA010000001">
    <property type="protein sequence ID" value="MEJ8472611.1"/>
    <property type="molecule type" value="Genomic_DNA"/>
</dbReference>
<organism evidence="17 18">
    <name type="scientific">Roseibium algae</name>
    <dbReference type="NCBI Taxonomy" id="3123038"/>
    <lineage>
        <taxon>Bacteria</taxon>
        <taxon>Pseudomonadati</taxon>
        <taxon>Pseudomonadota</taxon>
        <taxon>Alphaproteobacteria</taxon>
        <taxon>Hyphomicrobiales</taxon>
        <taxon>Stappiaceae</taxon>
        <taxon>Roseibium</taxon>
    </lineage>
</organism>
<keyword evidence="10 12" id="KW-0238">DNA-binding</keyword>
<dbReference type="SMART" id="SM00400">
    <property type="entry name" value="ZnF_CHCC"/>
    <property type="match status" value="1"/>
</dbReference>
<dbReference type="InterPro" id="IPR006171">
    <property type="entry name" value="TOPRIM_dom"/>
</dbReference>
<evidence type="ECO:0000256" key="1">
    <source>
        <dbReference type="ARBA" id="ARBA00022478"/>
    </source>
</evidence>
<dbReference type="InterPro" id="IPR030846">
    <property type="entry name" value="DnaG_bac"/>
</dbReference>
<dbReference type="SUPFAM" id="SSF56731">
    <property type="entry name" value="DNA primase core"/>
    <property type="match status" value="1"/>
</dbReference>
<feature type="compositionally biased region" description="Basic and acidic residues" evidence="15">
    <location>
        <begin position="453"/>
        <end position="462"/>
    </location>
</feature>
<dbReference type="NCBIfam" id="TIGR01391">
    <property type="entry name" value="dnaG"/>
    <property type="match status" value="1"/>
</dbReference>
<dbReference type="Gene3D" id="3.40.1360.10">
    <property type="match status" value="1"/>
</dbReference>
<keyword evidence="9" id="KW-0460">Magnesium</keyword>
<keyword evidence="8 12" id="KW-0862">Zinc</keyword>
<evidence type="ECO:0000256" key="3">
    <source>
        <dbReference type="ARBA" id="ARBA00022679"/>
    </source>
</evidence>
<evidence type="ECO:0000256" key="11">
    <source>
        <dbReference type="ARBA" id="ARBA00023163"/>
    </source>
</evidence>
<dbReference type="PANTHER" id="PTHR30313:SF2">
    <property type="entry name" value="DNA PRIMASE"/>
    <property type="match status" value="1"/>
</dbReference>
<dbReference type="PROSITE" id="PS50880">
    <property type="entry name" value="TOPRIM"/>
    <property type="match status" value="1"/>
</dbReference>
<evidence type="ECO:0000256" key="4">
    <source>
        <dbReference type="ARBA" id="ARBA00022695"/>
    </source>
</evidence>
<name>A0ABU8TEM9_9HYPH</name>
<keyword evidence="3 12" id="KW-0808">Transferase</keyword>
<dbReference type="InterPro" id="IPR013264">
    <property type="entry name" value="DNAG_N"/>
</dbReference>
<feature type="zinc finger region" description="CHC2-type" evidence="12">
    <location>
        <begin position="43"/>
        <end position="67"/>
    </location>
</feature>
<evidence type="ECO:0000256" key="2">
    <source>
        <dbReference type="ARBA" id="ARBA00022515"/>
    </source>
</evidence>
<dbReference type="InterPro" id="IPR037068">
    <property type="entry name" value="DNA_primase_core_N_sf"/>
</dbReference>
<comment type="caution">
    <text evidence="17">The sequence shown here is derived from an EMBL/GenBank/DDBJ whole genome shotgun (WGS) entry which is preliminary data.</text>
</comment>
<feature type="compositionally biased region" description="Polar residues" evidence="15">
    <location>
        <begin position="432"/>
        <end position="448"/>
    </location>
</feature>
<keyword evidence="7 12" id="KW-0863">Zinc-finger</keyword>
<dbReference type="Pfam" id="PF13155">
    <property type="entry name" value="Toprim_2"/>
    <property type="match status" value="1"/>
</dbReference>
<keyword evidence="5 12" id="KW-0235">DNA replication</keyword>
<evidence type="ECO:0000256" key="5">
    <source>
        <dbReference type="ARBA" id="ARBA00022705"/>
    </source>
</evidence>
<dbReference type="InterPro" id="IPR050219">
    <property type="entry name" value="DnaG_primase"/>
</dbReference>
<dbReference type="SMART" id="SM00493">
    <property type="entry name" value="TOPRIM"/>
    <property type="match status" value="1"/>
</dbReference>
<evidence type="ECO:0000256" key="13">
    <source>
        <dbReference type="PIRNR" id="PIRNR002811"/>
    </source>
</evidence>
<dbReference type="SUPFAM" id="SSF57783">
    <property type="entry name" value="Zinc beta-ribbon"/>
    <property type="match status" value="1"/>
</dbReference>
<evidence type="ECO:0000313" key="17">
    <source>
        <dbReference type="EMBL" id="MEJ8472611.1"/>
    </source>
</evidence>
<reference evidence="17 18" key="1">
    <citation type="submission" date="2024-02" db="EMBL/GenBank/DDBJ databases">
        <title>Roseibium algae sp. nov., isolated from marine alga (Grateloupia sp.), showing potential in myo-inositol conversion.</title>
        <authorList>
            <person name="Wang Y."/>
        </authorList>
    </citation>
    <scope>NUCLEOTIDE SEQUENCE [LARGE SCALE GENOMIC DNA]</scope>
    <source>
        <strain evidence="17 18">H3510</strain>
    </source>
</reference>
<protein>
    <recommendedName>
        <fullName evidence="12 13">DNA primase</fullName>
        <ecNumber evidence="12">2.7.7.101</ecNumber>
    </recommendedName>
</protein>
<dbReference type="Gene3D" id="3.90.980.10">
    <property type="entry name" value="DNA primase, catalytic core, N-terminal domain"/>
    <property type="match status" value="1"/>
</dbReference>
<dbReference type="InterPro" id="IPR036977">
    <property type="entry name" value="DNA_primase_Znf_CHC2"/>
</dbReference>
<evidence type="ECO:0000259" key="16">
    <source>
        <dbReference type="PROSITE" id="PS50880"/>
    </source>
</evidence>
<dbReference type="Pfam" id="PF08275">
    <property type="entry name" value="DNAG_N"/>
    <property type="match status" value="1"/>
</dbReference>
<keyword evidence="4 12" id="KW-0548">Nucleotidyltransferase</keyword>
<dbReference type="InterPro" id="IPR002694">
    <property type="entry name" value="Znf_CHC2"/>
</dbReference>
<accession>A0ABU8TEM9</accession>
<dbReference type="CDD" id="cd03364">
    <property type="entry name" value="TOPRIM_DnaG_primases"/>
    <property type="match status" value="1"/>
</dbReference>
<evidence type="ECO:0000313" key="18">
    <source>
        <dbReference type="Proteomes" id="UP001385499"/>
    </source>
</evidence>
<evidence type="ECO:0000256" key="9">
    <source>
        <dbReference type="ARBA" id="ARBA00022842"/>
    </source>
</evidence>
<comment type="catalytic activity">
    <reaction evidence="12">
        <text>ssDNA + n NTP = ssDNA/pppN(pN)n-1 hybrid + (n-1) diphosphate.</text>
        <dbReference type="EC" id="2.7.7.101"/>
    </reaction>
</comment>
<keyword evidence="6 12" id="KW-0479">Metal-binding</keyword>
<keyword evidence="1 12" id="KW-0240">DNA-directed RNA polymerase</keyword>
<proteinExistence type="inferred from homology"/>
<keyword evidence="2 12" id="KW-0639">Primosome</keyword>
<dbReference type="PANTHER" id="PTHR30313">
    <property type="entry name" value="DNA PRIMASE"/>
    <property type="match status" value="1"/>
</dbReference>
<dbReference type="EC" id="2.7.7.101" evidence="12"/>
<evidence type="ECO:0000256" key="8">
    <source>
        <dbReference type="ARBA" id="ARBA00022833"/>
    </source>
</evidence>
<sequence>MRFDNHLLDEIRARLTLSDLVGRRVSWDRRKTQPGKGDYWACCPFHQEKSPSFHVDDRRNRYKCFGCGASGDHFRFVTETEGLSFPEAVERLAEQAGVALPAPDPQAARREQKRASLADVCEMAARFFQGEYAGPRGVQARAYTKKRDLLPETLAEFRFGFAPESRDALKKYLTEKNISEDMMIEAGLLIKPEDGRPSYDRFRGRLMIPIQDDRGRVVAFGGRTLNPEGQPKYLNSPETPLFHKGAMLFNAHRAREPAFKSGQAIAVEGYLDAIALWQADVRHVVATLGTAFTEDQVVRLWKFAAEPVVCFDGDAAGASAAHRAIDRIFPVLKSGYSFQFCFLPDGMDPDDLIKQRGLVGFEAEIAGAQPLSDVVWDREINAARIDTPERKAALEKRFEDLVESIRDDRVKRRYQLDLKFKLSNLFFQQARQGGRKSGSQGNSFSQKGRGTGKGRDQHEEQPVGRPARISAPDSPMFGIERLVCGLCVRYPLLLDRHLERISSTWFSEDLHRRFRDALCRLADNLDDTPASVLVRSFDEPLHKLLSEVIEETALPGEPREKSDGFSALVQRFPLLRNSPPEDFIEAVFIHFLDVLELTALENELDMEMQAIETELDETTWARVQALTQDLKRRREECAREEAELAERAKKIRISPPAAVPLISNDQPSGDVAVG</sequence>
<feature type="coiled-coil region" evidence="14">
    <location>
        <begin position="597"/>
        <end position="647"/>
    </location>
</feature>
<comment type="cofactor">
    <cofactor evidence="12 13">
        <name>Zn(2+)</name>
        <dbReference type="ChEBI" id="CHEBI:29105"/>
    </cofactor>
    <text evidence="12 13">Binds 1 zinc ion per monomer.</text>
</comment>
<evidence type="ECO:0000256" key="6">
    <source>
        <dbReference type="ARBA" id="ARBA00022723"/>
    </source>
</evidence>
<comment type="subunit">
    <text evidence="12">Monomer. Interacts with DnaB.</text>
</comment>
<comment type="domain">
    <text evidence="12">Contains an N-terminal zinc-binding domain, a central core domain that contains the primase activity, and a C-terminal DnaB-binding domain.</text>
</comment>
<comment type="function">
    <text evidence="12 13">RNA polymerase that catalyzes the synthesis of short RNA molecules used as primers for DNA polymerase during DNA replication.</text>
</comment>
<evidence type="ECO:0000256" key="12">
    <source>
        <dbReference type="HAMAP-Rule" id="MF_00974"/>
    </source>
</evidence>
<evidence type="ECO:0000256" key="7">
    <source>
        <dbReference type="ARBA" id="ARBA00022771"/>
    </source>
</evidence>
<dbReference type="InterPro" id="IPR034151">
    <property type="entry name" value="TOPRIM_DnaG_bac"/>
</dbReference>